<evidence type="ECO:0000259" key="5">
    <source>
        <dbReference type="Pfam" id="PF01494"/>
    </source>
</evidence>
<dbReference type="Pfam" id="PF01494">
    <property type="entry name" value="FAD_binding_3"/>
    <property type="match status" value="1"/>
</dbReference>
<comment type="caution">
    <text evidence="6">The sequence shown here is derived from an EMBL/GenBank/DDBJ whole genome shotgun (WGS) entry which is preliminary data.</text>
</comment>
<dbReference type="AlphaFoldDB" id="A0A9P3G532"/>
<proteinExistence type="predicted"/>
<keyword evidence="3" id="KW-0560">Oxidoreductase</keyword>
<gene>
    <name evidence="6" type="ORF">PsYK624_040780</name>
</gene>
<feature type="transmembrane region" description="Helical" evidence="4">
    <location>
        <begin position="6"/>
        <end position="26"/>
    </location>
</feature>
<dbReference type="GO" id="GO:0044550">
    <property type="term" value="P:secondary metabolite biosynthetic process"/>
    <property type="evidence" value="ECO:0007669"/>
    <property type="project" value="TreeGrafter"/>
</dbReference>
<dbReference type="PRINTS" id="PR00420">
    <property type="entry name" value="RNGMNOXGNASE"/>
</dbReference>
<evidence type="ECO:0000256" key="4">
    <source>
        <dbReference type="SAM" id="Phobius"/>
    </source>
</evidence>
<keyword evidence="4" id="KW-0472">Membrane</keyword>
<keyword evidence="1" id="KW-0285">Flavoprotein</keyword>
<dbReference type="GO" id="GO:0016491">
    <property type="term" value="F:oxidoreductase activity"/>
    <property type="evidence" value="ECO:0007669"/>
    <property type="project" value="UniProtKB-KW"/>
</dbReference>
<protein>
    <submittedName>
        <fullName evidence="6">FAD-dependent oxidoreductase</fullName>
    </submittedName>
</protein>
<accession>A0A9P3G532</accession>
<dbReference type="GO" id="GO:0071949">
    <property type="term" value="F:FAD binding"/>
    <property type="evidence" value="ECO:0007669"/>
    <property type="project" value="InterPro"/>
</dbReference>
<sequence length="429" mass="45929">MGAQSGLQIAILGGGVCGLTCAVALAKKGINARIYEAKGKLGEIGAGIGIGCNALSIMRELGAYDDILAATAEPGRANLRGFRFVYGAEGHDELFAREIPPEECGAAIHRAALLQALVKHTDPAYIHFNKRAIDVTTAEGKSERSIITFDDGTTAEADVVLIANGVKSSLRRVVTGLPTEDTLSFSNTVCYRGLVTKEQAAARGVDTSLWTSPSNCCGNGKHIIIYPISHGAVINIAAFVARYDVPVGDASIARDPEQPTVEVVSNEEMMEQYSDFGSNIRAVLGCIDKPNKWYISVVYPHLKTYVRGKVALIGDAAHGMLPHLYAGAGQGIEDGWLLAQLLSHPGTSPQNVEEVLKVYDELRRPRSQKIWDQTLNAGKMQDGHGPSGLTPEGVEKDGGYGLDYVNTYRLGEDVRDAVKLLNARGVFHA</sequence>
<name>A0A9P3G532_9APHY</name>
<dbReference type="PANTHER" id="PTHR46720">
    <property type="entry name" value="HYDROXYLASE, PUTATIVE (AFU_ORTHOLOGUE AFUA_3G01460)-RELATED"/>
    <property type="match status" value="1"/>
</dbReference>
<feature type="domain" description="FAD-binding" evidence="5">
    <location>
        <begin position="8"/>
        <end position="373"/>
    </location>
</feature>
<keyword evidence="7" id="KW-1185">Reference proteome</keyword>
<keyword evidence="4" id="KW-1133">Transmembrane helix</keyword>
<dbReference type="InterPro" id="IPR051104">
    <property type="entry name" value="FAD_monoxygenase"/>
</dbReference>
<evidence type="ECO:0000256" key="2">
    <source>
        <dbReference type="ARBA" id="ARBA00022827"/>
    </source>
</evidence>
<dbReference type="Proteomes" id="UP000703269">
    <property type="component" value="Unassembled WGS sequence"/>
</dbReference>
<dbReference type="PANTHER" id="PTHR46720:SF3">
    <property type="entry name" value="FAD-BINDING DOMAIN-CONTAINING PROTEIN-RELATED"/>
    <property type="match status" value="1"/>
</dbReference>
<dbReference type="SUPFAM" id="SSF54373">
    <property type="entry name" value="FAD-linked reductases, C-terminal domain"/>
    <property type="match status" value="1"/>
</dbReference>
<evidence type="ECO:0000256" key="1">
    <source>
        <dbReference type="ARBA" id="ARBA00022630"/>
    </source>
</evidence>
<organism evidence="6 7">
    <name type="scientific">Phanerochaete sordida</name>
    <dbReference type="NCBI Taxonomy" id="48140"/>
    <lineage>
        <taxon>Eukaryota</taxon>
        <taxon>Fungi</taxon>
        <taxon>Dikarya</taxon>
        <taxon>Basidiomycota</taxon>
        <taxon>Agaricomycotina</taxon>
        <taxon>Agaricomycetes</taxon>
        <taxon>Polyporales</taxon>
        <taxon>Phanerochaetaceae</taxon>
        <taxon>Phanerochaete</taxon>
    </lineage>
</organism>
<dbReference type="SUPFAM" id="SSF51905">
    <property type="entry name" value="FAD/NAD(P)-binding domain"/>
    <property type="match status" value="1"/>
</dbReference>
<keyword evidence="2" id="KW-0274">FAD</keyword>
<dbReference type="EMBL" id="BPQB01000008">
    <property type="protein sequence ID" value="GJE87995.1"/>
    <property type="molecule type" value="Genomic_DNA"/>
</dbReference>
<keyword evidence="4" id="KW-0812">Transmembrane</keyword>
<reference evidence="6 7" key="1">
    <citation type="submission" date="2021-08" db="EMBL/GenBank/DDBJ databases">
        <title>Draft Genome Sequence of Phanerochaete sordida strain YK-624.</title>
        <authorList>
            <person name="Mori T."/>
            <person name="Dohra H."/>
            <person name="Suzuki T."/>
            <person name="Kawagishi H."/>
            <person name="Hirai H."/>
        </authorList>
    </citation>
    <scope>NUCLEOTIDE SEQUENCE [LARGE SCALE GENOMIC DNA]</scope>
    <source>
        <strain evidence="6 7">YK-624</strain>
    </source>
</reference>
<evidence type="ECO:0000313" key="6">
    <source>
        <dbReference type="EMBL" id="GJE87995.1"/>
    </source>
</evidence>
<dbReference type="InterPro" id="IPR002938">
    <property type="entry name" value="FAD-bd"/>
</dbReference>
<dbReference type="InterPro" id="IPR036188">
    <property type="entry name" value="FAD/NAD-bd_sf"/>
</dbReference>
<evidence type="ECO:0000256" key="3">
    <source>
        <dbReference type="ARBA" id="ARBA00023002"/>
    </source>
</evidence>
<evidence type="ECO:0000313" key="7">
    <source>
        <dbReference type="Proteomes" id="UP000703269"/>
    </source>
</evidence>
<dbReference type="OrthoDB" id="417877at2759"/>
<dbReference type="Gene3D" id="3.50.50.60">
    <property type="entry name" value="FAD/NAD(P)-binding domain"/>
    <property type="match status" value="1"/>
</dbReference>